<gene>
    <name evidence="1" type="ORF">DHETER_LOCUS13299</name>
</gene>
<evidence type="ECO:0000313" key="1">
    <source>
        <dbReference type="EMBL" id="CAG8728734.1"/>
    </source>
</evidence>
<dbReference type="EMBL" id="CAJVPU010035845">
    <property type="protein sequence ID" value="CAG8728734.1"/>
    <property type="molecule type" value="Genomic_DNA"/>
</dbReference>
<feature type="non-terminal residue" evidence="1">
    <location>
        <position position="55"/>
    </location>
</feature>
<dbReference type="Proteomes" id="UP000789702">
    <property type="component" value="Unassembled WGS sequence"/>
</dbReference>
<accession>A0ACA9PX50</accession>
<organism evidence="1 2">
    <name type="scientific">Dentiscutata heterogama</name>
    <dbReference type="NCBI Taxonomy" id="1316150"/>
    <lineage>
        <taxon>Eukaryota</taxon>
        <taxon>Fungi</taxon>
        <taxon>Fungi incertae sedis</taxon>
        <taxon>Mucoromycota</taxon>
        <taxon>Glomeromycotina</taxon>
        <taxon>Glomeromycetes</taxon>
        <taxon>Diversisporales</taxon>
        <taxon>Gigasporaceae</taxon>
        <taxon>Dentiscutata</taxon>
    </lineage>
</organism>
<comment type="caution">
    <text evidence="1">The sequence shown here is derived from an EMBL/GenBank/DDBJ whole genome shotgun (WGS) entry which is preliminary data.</text>
</comment>
<keyword evidence="2" id="KW-1185">Reference proteome</keyword>
<protein>
    <submittedName>
        <fullName evidence="1">11642_t:CDS:1</fullName>
    </submittedName>
</protein>
<name>A0ACA9PX50_9GLOM</name>
<evidence type="ECO:0000313" key="2">
    <source>
        <dbReference type="Proteomes" id="UP000789702"/>
    </source>
</evidence>
<sequence>NESITEIQMIQDSHNDILIENVNLTSSNQISVGDTFLSWELAEIRLNQYAKNRRE</sequence>
<proteinExistence type="predicted"/>
<feature type="non-terminal residue" evidence="1">
    <location>
        <position position="1"/>
    </location>
</feature>
<reference evidence="1" key="1">
    <citation type="submission" date="2021-06" db="EMBL/GenBank/DDBJ databases">
        <authorList>
            <person name="Kallberg Y."/>
            <person name="Tangrot J."/>
            <person name="Rosling A."/>
        </authorList>
    </citation>
    <scope>NUCLEOTIDE SEQUENCE</scope>
    <source>
        <strain evidence="1">IL203A</strain>
    </source>
</reference>